<dbReference type="OrthoDB" id="678019at2"/>
<gene>
    <name evidence="2" type="ORF">F3059_01250</name>
</gene>
<dbReference type="AlphaFoldDB" id="A0A6N6MB96"/>
<comment type="caution">
    <text evidence="2">The sequence shown here is derived from an EMBL/GenBank/DDBJ whole genome shotgun (WGS) entry which is preliminary data.</text>
</comment>
<keyword evidence="3" id="KW-1185">Reference proteome</keyword>
<reference evidence="2 3" key="1">
    <citation type="submission" date="2019-09" db="EMBL/GenBank/DDBJ databases">
        <title>Genomes of Cryomorphaceae.</title>
        <authorList>
            <person name="Bowman J.P."/>
        </authorList>
    </citation>
    <scope>NUCLEOTIDE SEQUENCE [LARGE SCALE GENOMIC DNA]</scope>
    <source>
        <strain evidence="2 3">KCTC 52047</strain>
    </source>
</reference>
<organism evidence="2 3">
    <name type="scientific">Salibacter halophilus</name>
    <dbReference type="NCBI Taxonomy" id="1803916"/>
    <lineage>
        <taxon>Bacteria</taxon>
        <taxon>Pseudomonadati</taxon>
        <taxon>Bacteroidota</taxon>
        <taxon>Flavobacteriia</taxon>
        <taxon>Flavobacteriales</taxon>
        <taxon>Salibacteraceae</taxon>
        <taxon>Salibacter</taxon>
    </lineage>
</organism>
<feature type="compositionally biased region" description="Polar residues" evidence="1">
    <location>
        <begin position="160"/>
        <end position="177"/>
    </location>
</feature>
<accession>A0A6N6MB96</accession>
<evidence type="ECO:0008006" key="4">
    <source>
        <dbReference type="Google" id="ProtNLM"/>
    </source>
</evidence>
<dbReference type="Proteomes" id="UP000435357">
    <property type="component" value="Unassembled WGS sequence"/>
</dbReference>
<dbReference type="SUPFAM" id="SSF49299">
    <property type="entry name" value="PKD domain"/>
    <property type="match status" value="1"/>
</dbReference>
<dbReference type="InterPro" id="IPR035986">
    <property type="entry name" value="PKD_dom_sf"/>
</dbReference>
<dbReference type="InterPro" id="IPR013783">
    <property type="entry name" value="Ig-like_fold"/>
</dbReference>
<evidence type="ECO:0000313" key="3">
    <source>
        <dbReference type="Proteomes" id="UP000435357"/>
    </source>
</evidence>
<dbReference type="EMBL" id="WACR01000001">
    <property type="protein sequence ID" value="KAB1066126.1"/>
    <property type="molecule type" value="Genomic_DNA"/>
</dbReference>
<feature type="compositionally biased region" description="Basic and acidic residues" evidence="1">
    <location>
        <begin position="121"/>
        <end position="130"/>
    </location>
</feature>
<feature type="compositionally biased region" description="Basic and acidic residues" evidence="1">
    <location>
        <begin position="144"/>
        <end position="159"/>
    </location>
</feature>
<proteinExistence type="predicted"/>
<dbReference type="Gene3D" id="2.60.40.10">
    <property type="entry name" value="Immunoglobulins"/>
    <property type="match status" value="1"/>
</dbReference>
<sequence length="422" mass="46665">MSNELNNFEKEVRKAMENYEGPRRDNAWDDLQQRMDAAGSGNAGPKAGSSALKFGLLALVAAAIGFAVNYEWSEPSTNPDTQTEQVAEINQQSDEVENQESKVEESIENDVASSSEPAKLQTDEKSEVNSETKSTTETSEPVSENEKQAENEVGSDRENNSVVTENTQNSPQQTETETPILTVSKSVVCKGEKVSFELSNGTDFKLKDSRGRVYDEHSLSFADEGTKNLVAVYSTGETEPIEVEVKGKPTANFTYSKDLIDGGRPHYNFENTGSGGASYKWLLNDEIVSKDESTSVFLLKKGSYNASLITSNDAGCADTNQQVIFVEESYNLLAPDAFTPNGDGKNDTWLPVALENPAYRFELEVLDQSNNVVFRTSDPSKKWEGPRNIDSFNRTQLVFFWRAVVYYEGQRESYGGTIQVIP</sequence>
<name>A0A6N6MB96_9FLAO</name>
<feature type="region of interest" description="Disordered" evidence="1">
    <location>
        <begin position="74"/>
        <end position="177"/>
    </location>
</feature>
<evidence type="ECO:0000256" key="1">
    <source>
        <dbReference type="SAM" id="MobiDB-lite"/>
    </source>
</evidence>
<dbReference type="RefSeq" id="WP_151166114.1">
    <property type="nucleotide sequence ID" value="NZ_WACR01000001.1"/>
</dbReference>
<feature type="compositionally biased region" description="Basic and acidic residues" evidence="1">
    <location>
        <begin position="7"/>
        <end position="31"/>
    </location>
</feature>
<feature type="compositionally biased region" description="Polar residues" evidence="1">
    <location>
        <begin position="74"/>
        <end position="93"/>
    </location>
</feature>
<feature type="region of interest" description="Disordered" evidence="1">
    <location>
        <begin position="1"/>
        <end position="31"/>
    </location>
</feature>
<dbReference type="Pfam" id="PF13585">
    <property type="entry name" value="CHU_C"/>
    <property type="match status" value="1"/>
</dbReference>
<protein>
    <recommendedName>
        <fullName evidence="4">PKD domain-containing protein</fullName>
    </recommendedName>
</protein>
<evidence type="ECO:0000313" key="2">
    <source>
        <dbReference type="EMBL" id="KAB1066126.1"/>
    </source>
</evidence>
<feature type="compositionally biased region" description="Low complexity" evidence="1">
    <location>
        <begin position="131"/>
        <end position="142"/>
    </location>
</feature>